<dbReference type="InterPro" id="IPR008030">
    <property type="entry name" value="NmrA-like"/>
</dbReference>
<proteinExistence type="predicted"/>
<dbReference type="Gene3D" id="3.90.25.10">
    <property type="entry name" value="UDP-galactose 4-epimerase, domain 1"/>
    <property type="match status" value="1"/>
</dbReference>
<gene>
    <name evidence="2" type="ORF">AGR3A_Lc110113</name>
</gene>
<dbReference type="PANTHER" id="PTHR43162">
    <property type="match status" value="1"/>
</dbReference>
<dbReference type="SUPFAM" id="SSF51735">
    <property type="entry name" value="NAD(P)-binding Rossmann-fold domains"/>
    <property type="match status" value="1"/>
</dbReference>
<dbReference type="Gene3D" id="3.40.50.720">
    <property type="entry name" value="NAD(P)-binding Rossmann-like Domain"/>
    <property type="match status" value="1"/>
</dbReference>
<dbReference type="Pfam" id="PF05368">
    <property type="entry name" value="NmrA"/>
    <property type="match status" value="1"/>
</dbReference>
<dbReference type="Proteomes" id="UP000191988">
    <property type="component" value="Unassembled WGS sequence"/>
</dbReference>
<dbReference type="InterPro" id="IPR051604">
    <property type="entry name" value="Ergot_Alk_Oxidoreductase"/>
</dbReference>
<evidence type="ECO:0000313" key="2">
    <source>
        <dbReference type="EMBL" id="CUX44303.1"/>
    </source>
</evidence>
<name>A0A1S7QZF6_9HYPH</name>
<dbReference type="PANTHER" id="PTHR43162:SF1">
    <property type="entry name" value="PRESTALK A DIFFERENTIATION PROTEIN A"/>
    <property type="match status" value="1"/>
</dbReference>
<protein>
    <recommendedName>
        <fullName evidence="1">NmrA-like domain-containing protein</fullName>
    </recommendedName>
</protein>
<dbReference type="EMBL" id="FBWK01000047">
    <property type="protein sequence ID" value="CUX44303.1"/>
    <property type="molecule type" value="Genomic_DNA"/>
</dbReference>
<dbReference type="STRING" id="1183432.AGR3A_Lc110113"/>
<accession>A0A1S7QZF6</accession>
<sequence length="325" mass="34323">MCGTGPIHAPFLHCKRPRNTVRESEGIMAATILVTGATGKLGQRVVGRLLQRQARVRVLSRRREDALKLWGDRVDIAEGNFSDPASLKEAARGISAIFVLSPIGETLTVDQNAVIDAALTAGVSRIVKISGSDWTIENAASSISGAAHAEVEAYLARTGVAHTVLRPNAWMQVALEPVVAALRKGEDVPARFGNAAVSFIDADDIADVAVHALTADAPLAGPLVLTGGEALTGLEIARIAARILHRPVGVSHNAVLAFPPDIGVFEQKAIGEFGQLIREGLAASVSDTICQITGHQPRSVEGYLRARLASATPQGDHSEGEKTWR</sequence>
<keyword evidence="3" id="KW-1185">Reference proteome</keyword>
<feature type="domain" description="NmrA-like" evidence="1">
    <location>
        <begin position="30"/>
        <end position="248"/>
    </location>
</feature>
<dbReference type="InterPro" id="IPR036291">
    <property type="entry name" value="NAD(P)-bd_dom_sf"/>
</dbReference>
<dbReference type="AlphaFoldDB" id="A0A1S7QZF6"/>
<evidence type="ECO:0000313" key="3">
    <source>
        <dbReference type="Proteomes" id="UP000191988"/>
    </source>
</evidence>
<reference evidence="3" key="1">
    <citation type="submission" date="2016-01" db="EMBL/GenBank/DDBJ databases">
        <authorList>
            <person name="Regsiter A."/>
            <person name="william w."/>
        </authorList>
    </citation>
    <scope>NUCLEOTIDE SEQUENCE [LARGE SCALE GENOMIC DNA]</scope>
    <source>
        <strain evidence="3">CFBP 6623</strain>
    </source>
</reference>
<evidence type="ECO:0000259" key="1">
    <source>
        <dbReference type="Pfam" id="PF05368"/>
    </source>
</evidence>
<organism evidence="2 3">
    <name type="scientific">Agrobacterium tomkonis CFBP 6623</name>
    <dbReference type="NCBI Taxonomy" id="1183432"/>
    <lineage>
        <taxon>Bacteria</taxon>
        <taxon>Pseudomonadati</taxon>
        <taxon>Pseudomonadota</taxon>
        <taxon>Alphaproteobacteria</taxon>
        <taxon>Hyphomicrobiales</taxon>
        <taxon>Rhizobiaceae</taxon>
        <taxon>Rhizobium/Agrobacterium group</taxon>
        <taxon>Agrobacterium</taxon>
        <taxon>Agrobacterium tumefaciens complex</taxon>
    </lineage>
</organism>